<dbReference type="GO" id="GO:0000775">
    <property type="term" value="C:chromosome, centromeric region"/>
    <property type="evidence" value="ECO:0007669"/>
    <property type="project" value="TreeGrafter"/>
</dbReference>
<dbReference type="GO" id="GO:0031390">
    <property type="term" value="C:Ctf18 RFC-like complex"/>
    <property type="evidence" value="ECO:0007669"/>
    <property type="project" value="InterPro"/>
</dbReference>
<dbReference type="PANTHER" id="PTHR13395:SF6">
    <property type="entry name" value="SISTER CHROMATID COHESION PROTEIN DCC1"/>
    <property type="match status" value="1"/>
</dbReference>
<comment type="similarity">
    <text evidence="1">Belongs to the DCC1 family.</text>
</comment>
<reference evidence="3" key="2">
    <citation type="journal article" date="2023" name="IMA Fungus">
        <title>Comparative genomic study of the Penicillium genus elucidates a diverse pangenome and 15 lateral gene transfer events.</title>
        <authorList>
            <person name="Petersen C."/>
            <person name="Sorensen T."/>
            <person name="Nielsen M.R."/>
            <person name="Sondergaard T.E."/>
            <person name="Sorensen J.L."/>
            <person name="Fitzpatrick D.A."/>
            <person name="Frisvad J.C."/>
            <person name="Nielsen K.L."/>
        </authorList>
    </citation>
    <scope>NUCLEOTIDE SEQUENCE</scope>
    <source>
        <strain evidence="3">IBT 20477</strain>
    </source>
</reference>
<organism evidence="3 4">
    <name type="scientific">Penicillium cf. viridicatum</name>
    <dbReference type="NCBI Taxonomy" id="2972119"/>
    <lineage>
        <taxon>Eukaryota</taxon>
        <taxon>Fungi</taxon>
        <taxon>Dikarya</taxon>
        <taxon>Ascomycota</taxon>
        <taxon>Pezizomycotina</taxon>
        <taxon>Eurotiomycetes</taxon>
        <taxon>Eurotiomycetidae</taxon>
        <taxon>Eurotiales</taxon>
        <taxon>Aspergillaceae</taxon>
        <taxon>Penicillium</taxon>
    </lineage>
</organism>
<sequence length="430" mass="47745">MSTQDSRGILFTHTRPQEGFRLLELTPELEELLTSKDAPVLELKSPSTALAQAVIDPTAHDYVNLCTPTQTYRIRQVQSSNSLHILRPSRGEISQADIKVVEEEAGESGALNLPDEAVTAISKCSSTLELHIPPGGFSAIPFLEKSLRLYDRRSDDDGDIAMGGSADPTAPLGSNEMRTARENVCQDIPVSTAQCEQGWMELCAFVDGAEVACWRPSARSRLAVWKRLVDGAVLQGIDLEKQFLVGDLWKSVLDDDEEMEPPFPRALLEAVVRRICIADERPPLSDDIKWASFDKVECTQWVGEIYLAATAPTTSSAIGRSELLRAWKDCLPETWRGEVALSKLPVTRPFPPMSCDAIADFDYRMAATTVLTLRLYALLNPRNGSQPIKLPLRQPQPRRLRIPEIGMNCSKVAVDCKKKKKLTHLLRKMP</sequence>
<reference evidence="3" key="1">
    <citation type="submission" date="2022-11" db="EMBL/GenBank/DDBJ databases">
        <authorList>
            <person name="Petersen C."/>
        </authorList>
    </citation>
    <scope>NUCLEOTIDE SEQUENCE</scope>
    <source>
        <strain evidence="3">IBT 20477</strain>
    </source>
</reference>
<dbReference type="InterPro" id="IPR019128">
    <property type="entry name" value="Dcc1"/>
</dbReference>
<accession>A0A9W9MYP4</accession>
<evidence type="ECO:0000256" key="2">
    <source>
        <dbReference type="ARBA" id="ARBA00022705"/>
    </source>
</evidence>
<evidence type="ECO:0000313" key="4">
    <source>
        <dbReference type="Proteomes" id="UP001150942"/>
    </source>
</evidence>
<gene>
    <name evidence="3" type="ORF">N7449_004118</name>
</gene>
<proteinExistence type="inferred from homology"/>
<comment type="caution">
    <text evidence="3">The sequence shown here is derived from an EMBL/GenBank/DDBJ whole genome shotgun (WGS) entry which is preliminary data.</text>
</comment>
<dbReference type="PANTHER" id="PTHR13395">
    <property type="entry name" value="SISTER CHROMATID COHESION PROTEIN DCC1-RELATED"/>
    <property type="match status" value="1"/>
</dbReference>
<evidence type="ECO:0000313" key="3">
    <source>
        <dbReference type="EMBL" id="KAJ5209739.1"/>
    </source>
</evidence>
<dbReference type="EMBL" id="JAPQKQ010000002">
    <property type="protein sequence ID" value="KAJ5209739.1"/>
    <property type="molecule type" value="Genomic_DNA"/>
</dbReference>
<dbReference type="GO" id="GO:0006260">
    <property type="term" value="P:DNA replication"/>
    <property type="evidence" value="ECO:0007669"/>
    <property type="project" value="UniProtKB-KW"/>
</dbReference>
<keyword evidence="4" id="KW-1185">Reference proteome</keyword>
<dbReference type="AlphaFoldDB" id="A0A9W9MYP4"/>
<evidence type="ECO:0000256" key="1">
    <source>
        <dbReference type="ARBA" id="ARBA00007017"/>
    </source>
</evidence>
<dbReference type="OrthoDB" id="5199543at2759"/>
<dbReference type="Pfam" id="PF09724">
    <property type="entry name" value="Dcc1"/>
    <property type="match status" value="1"/>
</dbReference>
<dbReference type="Proteomes" id="UP001150942">
    <property type="component" value="Unassembled WGS sequence"/>
</dbReference>
<name>A0A9W9MYP4_9EURO</name>
<dbReference type="GO" id="GO:0000785">
    <property type="term" value="C:chromatin"/>
    <property type="evidence" value="ECO:0007669"/>
    <property type="project" value="TreeGrafter"/>
</dbReference>
<evidence type="ECO:0008006" key="5">
    <source>
        <dbReference type="Google" id="ProtNLM"/>
    </source>
</evidence>
<protein>
    <recommendedName>
        <fullName evidence="5">Sister chromatid cohesion protein Dcc1</fullName>
    </recommendedName>
</protein>
<keyword evidence="2" id="KW-0235">DNA replication</keyword>
<dbReference type="GO" id="GO:0034088">
    <property type="term" value="P:maintenance of mitotic sister chromatid cohesion"/>
    <property type="evidence" value="ECO:0007669"/>
    <property type="project" value="TreeGrafter"/>
</dbReference>